<reference evidence="1 2" key="1">
    <citation type="submission" date="2020-07" db="EMBL/GenBank/DDBJ databases">
        <title>Sequencing the genomes of 1000 actinobacteria strains.</title>
        <authorList>
            <person name="Klenk H.-P."/>
        </authorList>
    </citation>
    <scope>NUCLEOTIDE SEQUENCE [LARGE SCALE GENOMIC DNA]</scope>
    <source>
        <strain evidence="1 2">DSM 29531</strain>
    </source>
</reference>
<name>A0A853DJW4_9MICO</name>
<accession>A0A853DJW4</accession>
<keyword evidence="2" id="KW-1185">Reference proteome</keyword>
<dbReference type="RefSeq" id="WP_179481324.1">
    <property type="nucleotide sequence ID" value="NZ_JACCFW010000001.1"/>
</dbReference>
<evidence type="ECO:0008006" key="3">
    <source>
        <dbReference type="Google" id="ProtNLM"/>
    </source>
</evidence>
<organism evidence="1 2">
    <name type="scientific">Allobranchiibius huperziae</name>
    <dbReference type="NCBI Taxonomy" id="1874116"/>
    <lineage>
        <taxon>Bacteria</taxon>
        <taxon>Bacillati</taxon>
        <taxon>Actinomycetota</taxon>
        <taxon>Actinomycetes</taxon>
        <taxon>Micrococcales</taxon>
        <taxon>Dermacoccaceae</taxon>
        <taxon>Allobranchiibius</taxon>
    </lineage>
</organism>
<comment type="caution">
    <text evidence="1">The sequence shown here is derived from an EMBL/GenBank/DDBJ whole genome shotgun (WGS) entry which is preliminary data.</text>
</comment>
<evidence type="ECO:0000313" key="1">
    <source>
        <dbReference type="EMBL" id="NYJ75000.1"/>
    </source>
</evidence>
<protein>
    <recommendedName>
        <fullName evidence="3">Phosphodiesterase</fullName>
    </recommendedName>
</protein>
<dbReference type="AlphaFoldDB" id="A0A853DJW4"/>
<dbReference type="InterPro" id="IPR046040">
    <property type="entry name" value="DUF5998"/>
</dbReference>
<gene>
    <name evidence="1" type="ORF">HNR15_001963</name>
</gene>
<dbReference type="EMBL" id="JACCFW010000001">
    <property type="protein sequence ID" value="NYJ75000.1"/>
    <property type="molecule type" value="Genomic_DNA"/>
</dbReference>
<dbReference type="Pfam" id="PF19461">
    <property type="entry name" value="DUF5998"/>
    <property type="match status" value="1"/>
</dbReference>
<dbReference type="Proteomes" id="UP000571817">
    <property type="component" value="Unassembled WGS sequence"/>
</dbReference>
<proteinExistence type="predicted"/>
<sequence length="203" mass="21414">MSYAGPRSDALPEALLSDIDTSGYYPALVSDVVATALGDDTVVSHLVHAETTFDSETVRRHVTVLVLAPHRLVVVHADDHAPSADTPAEHLGAVATATSETIPLGRVRGVMLAHVVSAPEDYRPGSLGREITLKLGWGTVAAIDIMPAQCADPQCEADHGYEGTIGDDDITLRITGEVDGDDTLEQAKQFAAVLSRALGQPTR</sequence>
<evidence type="ECO:0000313" key="2">
    <source>
        <dbReference type="Proteomes" id="UP000571817"/>
    </source>
</evidence>